<reference evidence="2" key="1">
    <citation type="submission" date="2014-05" db="EMBL/GenBank/DDBJ databases">
        <authorList>
            <person name="Kube M."/>
        </authorList>
    </citation>
    <scope>NUCLEOTIDE SEQUENCE [LARGE SCALE GENOMIC DNA]</scope>
</reference>
<keyword evidence="2" id="KW-1185">Reference proteome</keyword>
<dbReference type="KEGG" id="aoc:Aocu_01590"/>
<dbReference type="EMBL" id="LK028559">
    <property type="protein sequence ID" value="CDR30232.1"/>
    <property type="molecule type" value="Genomic_DNA"/>
</dbReference>
<dbReference type="InParanoid" id="A0A061AH22"/>
<proteinExistence type="predicted"/>
<gene>
    <name evidence="1" type="ORF">Aocu_01590</name>
</gene>
<dbReference type="AlphaFoldDB" id="A0A061AH22"/>
<evidence type="ECO:0000313" key="2">
    <source>
        <dbReference type="Proteomes" id="UP000032434"/>
    </source>
</evidence>
<dbReference type="STRING" id="35623.Aocu_01590"/>
<dbReference type="PATRIC" id="fig|35623.3.peg.159"/>
<organism evidence="1 2">
    <name type="scientific">Acholeplasma oculi</name>
    <dbReference type="NCBI Taxonomy" id="35623"/>
    <lineage>
        <taxon>Bacteria</taxon>
        <taxon>Bacillati</taxon>
        <taxon>Mycoplasmatota</taxon>
        <taxon>Mollicutes</taxon>
        <taxon>Acholeplasmatales</taxon>
        <taxon>Acholeplasmataceae</taxon>
        <taxon>Acholeplasma</taxon>
    </lineage>
</organism>
<sequence length="67" mass="8149">MNIIKDDDKVFEVFFYDSILEGKKIHKENVNDDEIIELVHQVQYYDPKLSINKYLIKIILRDKDKYD</sequence>
<evidence type="ECO:0000313" key="1">
    <source>
        <dbReference type="EMBL" id="CDR30232.1"/>
    </source>
</evidence>
<dbReference type="Proteomes" id="UP000032434">
    <property type="component" value="Chromosome 1"/>
</dbReference>
<protein>
    <submittedName>
        <fullName evidence="1">Uncharacterized protein</fullName>
    </submittedName>
</protein>
<name>A0A061AH22_9MOLU</name>
<dbReference type="RefSeq" id="WP_045748808.1">
    <property type="nucleotide sequence ID" value="NZ_FUZK01000002.1"/>
</dbReference>
<accession>A0A061AH22</accession>
<dbReference type="HOGENOM" id="CLU_2802519_0_0_14"/>